<organism evidence="6 7">
    <name type="scientific">Sphingomonas hominis</name>
    <dbReference type="NCBI Taxonomy" id="2741495"/>
    <lineage>
        <taxon>Bacteria</taxon>
        <taxon>Pseudomonadati</taxon>
        <taxon>Pseudomonadota</taxon>
        <taxon>Alphaproteobacteria</taxon>
        <taxon>Sphingomonadales</taxon>
        <taxon>Sphingomonadaceae</taxon>
        <taxon>Sphingomonas</taxon>
    </lineage>
</organism>
<dbReference type="InterPro" id="IPR011765">
    <property type="entry name" value="Pept_M16_N"/>
</dbReference>
<feature type="chain" id="PRO_5046522164" evidence="3">
    <location>
        <begin position="22"/>
        <end position="961"/>
    </location>
</feature>
<keyword evidence="2" id="KW-0645">Protease</keyword>
<dbReference type="PANTHER" id="PTHR11851:SF49">
    <property type="entry name" value="MITOCHONDRIAL-PROCESSING PEPTIDASE SUBUNIT ALPHA"/>
    <property type="match status" value="1"/>
</dbReference>
<name>A0ABX2JLH3_9SPHN</name>
<feature type="domain" description="Peptidase M16 C-terminal" evidence="5">
    <location>
        <begin position="672"/>
        <end position="849"/>
    </location>
</feature>
<dbReference type="InterPro" id="IPR011249">
    <property type="entry name" value="Metalloenz_LuxS/M16"/>
</dbReference>
<feature type="domain" description="Peptidase M16 C-terminal" evidence="5">
    <location>
        <begin position="216"/>
        <end position="392"/>
    </location>
</feature>
<dbReference type="EMBL" id="JABULH010000003">
    <property type="protein sequence ID" value="NTS65309.1"/>
    <property type="molecule type" value="Genomic_DNA"/>
</dbReference>
<proteinExistence type="inferred from homology"/>
<evidence type="ECO:0000313" key="6">
    <source>
        <dbReference type="EMBL" id="NTS65309.1"/>
    </source>
</evidence>
<evidence type="ECO:0000256" key="2">
    <source>
        <dbReference type="ARBA" id="ARBA00023049"/>
    </source>
</evidence>
<dbReference type="InterPro" id="IPR007863">
    <property type="entry name" value="Peptidase_M16_C"/>
</dbReference>
<dbReference type="SUPFAM" id="SSF63411">
    <property type="entry name" value="LuxS/MPP-like metallohydrolase"/>
    <property type="match status" value="4"/>
</dbReference>
<dbReference type="InterPro" id="IPR050361">
    <property type="entry name" value="MPP/UQCRC_Complex"/>
</dbReference>
<evidence type="ECO:0000256" key="1">
    <source>
        <dbReference type="ARBA" id="ARBA00007261"/>
    </source>
</evidence>
<dbReference type="Gene3D" id="3.30.830.10">
    <property type="entry name" value="Metalloenzyme, LuxS/M16 peptidase-like"/>
    <property type="match status" value="4"/>
</dbReference>
<keyword evidence="2" id="KW-0378">Hydrolase</keyword>
<gene>
    <name evidence="6" type="ORF">HRV97_09055</name>
</gene>
<reference evidence="6 7" key="1">
    <citation type="submission" date="2020-06" db="EMBL/GenBank/DDBJ databases">
        <title>Sphingomonas hominis sp. nov., a member of the Sphingomonas, isolated from the hair of a 22-year-old girl.</title>
        <authorList>
            <person name="Zhang D.-F."/>
            <person name="Cui X.-W."/>
        </authorList>
    </citation>
    <scope>NUCLEOTIDE SEQUENCE [LARGE SCALE GENOMIC DNA]</scope>
    <source>
        <strain evidence="6 7">HHU CXW</strain>
    </source>
</reference>
<feature type="signal peptide" evidence="3">
    <location>
        <begin position="1"/>
        <end position="21"/>
    </location>
</feature>
<protein>
    <submittedName>
        <fullName evidence="6">Insulinase family protein</fullName>
    </submittedName>
</protein>
<sequence length="961" mass="101579">MLKSFLAAGVAAVCFTSPAFAQTATAAAKAAPAAAPVSSLVSAIDIPYQQFTLKNGLHVVVHTDRKAPVVAVSVWYDVGSKHEPKGKTGFAHLFEHLMFNGSENAPGDFFEPLQQVGATDSNGTTYYDRTNYFETVPTAALDRALFLESDRMGYLTGAITQGVLDEQRGVVQNEKRQGDNQPYGLLRYKLNEGLFPASHPYGHETIGSMADLDAATLTTVKDWFRDHYGPNNAVLVLAGDVDVATAKRLVEKYFGAIPAGPKSVAPAAAIPTALPGPSSEVIKDNVAATLIVKTWAVPGLNDDAAEALDVAAGVLGGLESSRFDNELVKREKLAVQVSAENESFAQVGTFSISAVVRPGADPAVVSRRMDEILAEFLKNGPSADEVNRYVTQTVSRRIGGLESVGGFGGKAVALAEGALYSNDPGYYKKQLARLAAQTPASVKAAADKWLSRPSYSVSVVPGKRDAYAEAKVPPAVQVAAAPEQAPKGTRGPLPAVGQVAGLSFPKVERAKLSNGIELVYAQRGTVPMTQAVLSFDAGVAADVADKLGTQALTLAMIDEGTRELNSVALVEAKERLGASIGTGSSADRTTLSLRVPSANLAAASQIWADVARAPAFPEGELGRVKTQQLTAIQQELTSPEGLARRVLPKLIAPNSPYAKAQGSGDPRAVQALTRADLVAFQQAWLRPDKAKIFVVSDRPLPEIRKVMEQRFGDWRASGAAGQKAFPRVTEATRPRVVLIDRPDSPQSLIVAGAPTGLKGTDELLPVEVGNDALGGSFLGRINMDLRETKHWSYGAFGGFRRYEMAAPYQVQAPVQANQTGPSIAAMRGDIAGYVGQQPMTQPEFDRAINGATRSLSGDFETAGDVLNAMQQNDLYKRPGDYYATITQKYRALTLPQVNAATRAAIDPNKFVWVVVGDARVVQPQLGAVGLPVEVMPAASVVSPTGAPAVSTAQSSGAAAAR</sequence>
<keyword evidence="2" id="KW-0482">Metalloprotease</keyword>
<evidence type="ECO:0000259" key="4">
    <source>
        <dbReference type="Pfam" id="PF00675"/>
    </source>
</evidence>
<evidence type="ECO:0000313" key="7">
    <source>
        <dbReference type="Proteomes" id="UP000621447"/>
    </source>
</evidence>
<keyword evidence="3" id="KW-0732">Signal</keyword>
<feature type="domain" description="Peptidase M16 N-terminal" evidence="4">
    <location>
        <begin position="59"/>
        <end position="182"/>
    </location>
</feature>
<feature type="domain" description="Peptidase M16 N-terminal" evidence="4">
    <location>
        <begin position="527"/>
        <end position="635"/>
    </location>
</feature>
<comment type="similarity">
    <text evidence="1">Belongs to the peptidase M16 family.</text>
</comment>
<evidence type="ECO:0000256" key="3">
    <source>
        <dbReference type="SAM" id="SignalP"/>
    </source>
</evidence>
<accession>A0ABX2JLH3</accession>
<keyword evidence="7" id="KW-1185">Reference proteome</keyword>
<dbReference type="PANTHER" id="PTHR11851">
    <property type="entry name" value="METALLOPROTEASE"/>
    <property type="match status" value="1"/>
</dbReference>
<dbReference type="RefSeq" id="WP_174193946.1">
    <property type="nucleotide sequence ID" value="NZ_JABULH010000003.1"/>
</dbReference>
<dbReference type="Proteomes" id="UP000621447">
    <property type="component" value="Unassembled WGS sequence"/>
</dbReference>
<comment type="caution">
    <text evidence="6">The sequence shown here is derived from an EMBL/GenBank/DDBJ whole genome shotgun (WGS) entry which is preliminary data.</text>
</comment>
<dbReference type="Pfam" id="PF05193">
    <property type="entry name" value="Peptidase_M16_C"/>
    <property type="match status" value="2"/>
</dbReference>
<evidence type="ECO:0000259" key="5">
    <source>
        <dbReference type="Pfam" id="PF05193"/>
    </source>
</evidence>
<dbReference type="Pfam" id="PF00675">
    <property type="entry name" value="Peptidase_M16"/>
    <property type="match status" value="2"/>
</dbReference>